<dbReference type="EMBL" id="HBUE01330308">
    <property type="protein sequence ID" value="CAG6592920.1"/>
    <property type="molecule type" value="Transcribed_RNA"/>
</dbReference>
<name>A0A8D8MU40_CULPI</name>
<feature type="compositionally biased region" description="Polar residues" evidence="1">
    <location>
        <begin position="24"/>
        <end position="34"/>
    </location>
</feature>
<reference evidence="2" key="1">
    <citation type="submission" date="2021-05" db="EMBL/GenBank/DDBJ databases">
        <authorList>
            <person name="Alioto T."/>
            <person name="Alioto T."/>
            <person name="Gomez Garrido J."/>
        </authorList>
    </citation>
    <scope>NUCLEOTIDE SEQUENCE</scope>
</reference>
<evidence type="ECO:0000313" key="2">
    <source>
        <dbReference type="EMBL" id="CAG6540849.1"/>
    </source>
</evidence>
<sequence>MAASRASPLRQKTKGHARSCGSAAVSTAANQSTDPGEVVRVQKPPLVLPQARPAQISSHLPAGRTPARFLPRRRTHLWPRVRPHAALARGLAAPRQNHPPARVPLQGGHVQAAPRAHPAGAVRPLADGGVRAAGAARRQGSAQRVRQHRDLQGVHAAARGGPFEAAEHLADLSPVECGLRAHRGRVRSSRRWESPRV</sequence>
<accession>A0A8D8MU40</accession>
<dbReference type="EMBL" id="HBUE01223642">
    <property type="protein sequence ID" value="CAG6540849.1"/>
    <property type="molecule type" value="Transcribed_RNA"/>
</dbReference>
<feature type="region of interest" description="Disordered" evidence="1">
    <location>
        <begin position="1"/>
        <end position="38"/>
    </location>
</feature>
<proteinExistence type="predicted"/>
<dbReference type="AlphaFoldDB" id="A0A8D8MU40"/>
<evidence type="ECO:0000256" key="1">
    <source>
        <dbReference type="SAM" id="MobiDB-lite"/>
    </source>
</evidence>
<protein>
    <submittedName>
        <fullName evidence="2">(northern house mosquito) hypothetical protein</fullName>
    </submittedName>
</protein>
<organism evidence="2">
    <name type="scientific">Culex pipiens</name>
    <name type="common">House mosquito</name>
    <dbReference type="NCBI Taxonomy" id="7175"/>
    <lineage>
        <taxon>Eukaryota</taxon>
        <taxon>Metazoa</taxon>
        <taxon>Ecdysozoa</taxon>
        <taxon>Arthropoda</taxon>
        <taxon>Hexapoda</taxon>
        <taxon>Insecta</taxon>
        <taxon>Pterygota</taxon>
        <taxon>Neoptera</taxon>
        <taxon>Endopterygota</taxon>
        <taxon>Diptera</taxon>
        <taxon>Nematocera</taxon>
        <taxon>Culicoidea</taxon>
        <taxon>Culicidae</taxon>
        <taxon>Culicinae</taxon>
        <taxon>Culicini</taxon>
        <taxon>Culex</taxon>
        <taxon>Culex</taxon>
    </lineage>
</organism>